<reference evidence="3" key="1">
    <citation type="submission" date="2017-11" db="EMBL/GenBank/DDBJ databases">
        <title>Three new genomes from thermophilic consortium.</title>
        <authorList>
            <person name="Quaggio R."/>
            <person name="Amgarten D."/>
            <person name="Setubal J.C."/>
        </authorList>
    </citation>
    <scope>NUCLEOTIDE SEQUENCE</scope>
    <source>
        <strain evidence="3">ZCTH01-B2</strain>
    </source>
</reference>
<dbReference type="AlphaFoldDB" id="A0A953IFQ1"/>
<feature type="domain" description="Helix-turn-helix" evidence="2">
    <location>
        <begin position="6"/>
        <end position="54"/>
    </location>
</feature>
<name>A0A953IFQ1_SYMTR</name>
<dbReference type="EMBL" id="PIUK01000220">
    <property type="protein sequence ID" value="MBY6277675.1"/>
    <property type="molecule type" value="Genomic_DNA"/>
</dbReference>
<gene>
    <name evidence="3" type="ORF">CWE10_15990</name>
</gene>
<sequence>MILPTWLTGAQAIKHLQVSRSTFYRLVREGRITPYYLPGVADPRYNQEELDALFTPAPRQGGGSTSGTGDDRA</sequence>
<organism evidence="3 4">
    <name type="scientific">Symbiobacterium thermophilum</name>
    <dbReference type="NCBI Taxonomy" id="2734"/>
    <lineage>
        <taxon>Bacteria</taxon>
        <taxon>Bacillati</taxon>
        <taxon>Bacillota</taxon>
        <taxon>Clostridia</taxon>
        <taxon>Eubacteriales</taxon>
        <taxon>Symbiobacteriaceae</taxon>
        <taxon>Symbiobacterium</taxon>
    </lineage>
</organism>
<proteinExistence type="predicted"/>
<protein>
    <recommendedName>
        <fullName evidence="2">Helix-turn-helix domain-containing protein</fullName>
    </recommendedName>
</protein>
<comment type="caution">
    <text evidence="3">The sequence shown here is derived from an EMBL/GenBank/DDBJ whole genome shotgun (WGS) entry which is preliminary data.</text>
</comment>
<dbReference type="RefSeq" id="WP_420544299.1">
    <property type="nucleotide sequence ID" value="NZ_PIUK01000220.1"/>
</dbReference>
<evidence type="ECO:0000256" key="1">
    <source>
        <dbReference type="SAM" id="MobiDB-lite"/>
    </source>
</evidence>
<evidence type="ECO:0000313" key="4">
    <source>
        <dbReference type="Proteomes" id="UP000732377"/>
    </source>
</evidence>
<evidence type="ECO:0000313" key="3">
    <source>
        <dbReference type="EMBL" id="MBY6277675.1"/>
    </source>
</evidence>
<dbReference type="Pfam" id="PF12728">
    <property type="entry name" value="HTH_17"/>
    <property type="match status" value="1"/>
</dbReference>
<dbReference type="Proteomes" id="UP000732377">
    <property type="component" value="Unassembled WGS sequence"/>
</dbReference>
<evidence type="ECO:0000259" key="2">
    <source>
        <dbReference type="Pfam" id="PF12728"/>
    </source>
</evidence>
<dbReference type="InterPro" id="IPR041657">
    <property type="entry name" value="HTH_17"/>
</dbReference>
<feature type="region of interest" description="Disordered" evidence="1">
    <location>
        <begin position="54"/>
        <end position="73"/>
    </location>
</feature>
<accession>A0A953IFQ1</accession>